<evidence type="ECO:0000313" key="1">
    <source>
        <dbReference type="EMBL" id="MDQ0228617.1"/>
    </source>
</evidence>
<name>A0ABT9Z8P7_9BACI</name>
<gene>
    <name evidence="1" type="ORF">J2S02_005004</name>
</gene>
<organism evidence="1 2">
    <name type="scientific">Metabacillus niabensis</name>
    <dbReference type="NCBI Taxonomy" id="324854"/>
    <lineage>
        <taxon>Bacteria</taxon>
        <taxon>Bacillati</taxon>
        <taxon>Bacillota</taxon>
        <taxon>Bacilli</taxon>
        <taxon>Bacillales</taxon>
        <taxon>Bacillaceae</taxon>
        <taxon>Metabacillus</taxon>
    </lineage>
</organism>
<comment type="caution">
    <text evidence="1">The sequence shown here is derived from an EMBL/GenBank/DDBJ whole genome shotgun (WGS) entry which is preliminary data.</text>
</comment>
<dbReference type="EMBL" id="JAUSTZ010000027">
    <property type="protein sequence ID" value="MDQ0228617.1"/>
    <property type="molecule type" value="Genomic_DNA"/>
</dbReference>
<keyword evidence="2" id="KW-1185">Reference proteome</keyword>
<protein>
    <recommendedName>
        <fullName evidence="3">Sigma factor G inhibitor Gin</fullName>
    </recommendedName>
</protein>
<dbReference type="RefSeq" id="WP_174879838.1">
    <property type="nucleotide sequence ID" value="NZ_JAUSTZ010000027.1"/>
</dbReference>
<dbReference type="Pfam" id="PF10764">
    <property type="entry name" value="Gin"/>
    <property type="match status" value="1"/>
</dbReference>
<dbReference type="Proteomes" id="UP001232245">
    <property type="component" value="Unassembled WGS sequence"/>
</dbReference>
<proteinExistence type="predicted"/>
<sequence>MNSNCLHESVGEKCIICDMNKMAGIHLYTSFICTDCEQEIIHTQTSDPKYQFYLNRLGRIKRTRLYS</sequence>
<evidence type="ECO:0000313" key="2">
    <source>
        <dbReference type="Proteomes" id="UP001232245"/>
    </source>
</evidence>
<accession>A0ABT9Z8P7</accession>
<evidence type="ECO:0008006" key="3">
    <source>
        <dbReference type="Google" id="ProtNLM"/>
    </source>
</evidence>
<reference evidence="1 2" key="1">
    <citation type="submission" date="2023-07" db="EMBL/GenBank/DDBJ databases">
        <title>Genomic Encyclopedia of Type Strains, Phase IV (KMG-IV): sequencing the most valuable type-strain genomes for metagenomic binning, comparative biology and taxonomic classification.</title>
        <authorList>
            <person name="Goeker M."/>
        </authorList>
    </citation>
    <scope>NUCLEOTIDE SEQUENCE [LARGE SCALE GENOMIC DNA]</scope>
    <source>
        <strain evidence="1 2">DSM 17723</strain>
    </source>
</reference>
<dbReference type="InterPro" id="IPR019700">
    <property type="entry name" value="Sigma-G_inhibitor_Gin"/>
</dbReference>